<feature type="transmembrane region" description="Helical" evidence="8">
    <location>
        <begin position="1036"/>
        <end position="1060"/>
    </location>
</feature>
<organism evidence="13 14">
    <name type="scientific">Chaetoceros tenuissimus</name>
    <dbReference type="NCBI Taxonomy" id="426638"/>
    <lineage>
        <taxon>Eukaryota</taxon>
        <taxon>Sar</taxon>
        <taxon>Stramenopiles</taxon>
        <taxon>Ochrophyta</taxon>
        <taxon>Bacillariophyta</taxon>
        <taxon>Coscinodiscophyceae</taxon>
        <taxon>Chaetocerotophycidae</taxon>
        <taxon>Chaetocerotales</taxon>
        <taxon>Chaetocerotaceae</taxon>
        <taxon>Chaetoceros</taxon>
    </lineage>
</organism>
<dbReference type="EMBL" id="BLLK01000069">
    <property type="protein sequence ID" value="GFH59531.1"/>
    <property type="molecule type" value="Genomic_DNA"/>
</dbReference>
<feature type="transmembrane region" description="Helical" evidence="8">
    <location>
        <begin position="869"/>
        <end position="892"/>
    </location>
</feature>
<dbReference type="Pfam" id="PF01061">
    <property type="entry name" value="ABC2_membrane"/>
    <property type="match status" value="1"/>
</dbReference>
<evidence type="ECO:0000256" key="8">
    <source>
        <dbReference type="SAM" id="Phobius"/>
    </source>
</evidence>
<dbReference type="InterPro" id="IPR011707">
    <property type="entry name" value="Cu-oxidase-like_N"/>
</dbReference>
<feature type="domain" description="Plastocyanin-like" evidence="11">
    <location>
        <begin position="477"/>
        <end position="605"/>
    </location>
</feature>
<evidence type="ECO:0000259" key="9">
    <source>
        <dbReference type="Pfam" id="PF00394"/>
    </source>
</evidence>
<dbReference type="InterPro" id="IPR008972">
    <property type="entry name" value="Cupredoxin"/>
</dbReference>
<dbReference type="InterPro" id="IPR011706">
    <property type="entry name" value="Cu-oxidase_C"/>
</dbReference>
<evidence type="ECO:0000256" key="5">
    <source>
        <dbReference type="ARBA" id="ARBA00022989"/>
    </source>
</evidence>
<dbReference type="PROSITE" id="PS00080">
    <property type="entry name" value="MULTICOPPER_OXIDASE2"/>
    <property type="match status" value="1"/>
</dbReference>
<feature type="transmembrane region" description="Helical" evidence="8">
    <location>
        <begin position="692"/>
        <end position="712"/>
    </location>
</feature>
<evidence type="ECO:0000259" key="11">
    <source>
        <dbReference type="Pfam" id="PF07731"/>
    </source>
</evidence>
<evidence type="ECO:0000256" key="6">
    <source>
        <dbReference type="ARBA" id="ARBA00023002"/>
    </source>
</evidence>
<evidence type="ECO:0000256" key="4">
    <source>
        <dbReference type="ARBA" id="ARBA00022723"/>
    </source>
</evidence>
<evidence type="ECO:0000256" key="1">
    <source>
        <dbReference type="ARBA" id="ARBA00004141"/>
    </source>
</evidence>
<evidence type="ECO:0000259" key="10">
    <source>
        <dbReference type="Pfam" id="PF01061"/>
    </source>
</evidence>
<feature type="transmembrane region" description="Helical" evidence="8">
    <location>
        <begin position="791"/>
        <end position="809"/>
    </location>
</feature>
<keyword evidence="6" id="KW-0560">Oxidoreductase</keyword>
<reference evidence="13 14" key="1">
    <citation type="journal article" date="2021" name="Sci. Rep.">
        <title>The genome of the diatom Chaetoceros tenuissimus carries an ancient integrated fragment of an extant virus.</title>
        <authorList>
            <person name="Hongo Y."/>
            <person name="Kimura K."/>
            <person name="Takaki Y."/>
            <person name="Yoshida Y."/>
            <person name="Baba S."/>
            <person name="Kobayashi G."/>
            <person name="Nagasaki K."/>
            <person name="Hano T."/>
            <person name="Tomaru Y."/>
        </authorList>
    </citation>
    <scope>NUCLEOTIDE SEQUENCE [LARGE SCALE GENOMIC DNA]</scope>
    <source>
        <strain evidence="13 14">NIES-3715</strain>
    </source>
</reference>
<dbReference type="InterPro" id="IPR001117">
    <property type="entry name" value="Cu-oxidase_2nd"/>
</dbReference>
<keyword evidence="7 8" id="KW-0472">Membrane</keyword>
<dbReference type="Proteomes" id="UP001054902">
    <property type="component" value="Unassembled WGS sequence"/>
</dbReference>
<dbReference type="GO" id="GO:0016020">
    <property type="term" value="C:membrane"/>
    <property type="evidence" value="ECO:0007669"/>
    <property type="project" value="UniProtKB-SubCell"/>
</dbReference>
<dbReference type="CDD" id="cd04206">
    <property type="entry name" value="CuRO_1_LCC_like"/>
    <property type="match status" value="1"/>
</dbReference>
<evidence type="ECO:0000259" key="12">
    <source>
        <dbReference type="Pfam" id="PF07732"/>
    </source>
</evidence>
<comment type="subcellular location">
    <subcellularLocation>
        <location evidence="1">Membrane</location>
        <topology evidence="1">Multi-pass membrane protein</topology>
    </subcellularLocation>
</comment>
<protein>
    <submittedName>
        <fullName evidence="13">Uncharacterized protein</fullName>
    </submittedName>
</protein>
<gene>
    <name evidence="13" type="ORF">CTEN210_16007</name>
</gene>
<dbReference type="Pfam" id="PF00394">
    <property type="entry name" value="Cu-oxidase"/>
    <property type="match status" value="1"/>
</dbReference>
<keyword evidence="3 8" id="KW-0812">Transmembrane</keyword>
<evidence type="ECO:0000256" key="7">
    <source>
        <dbReference type="ARBA" id="ARBA00023136"/>
    </source>
</evidence>
<dbReference type="InterPro" id="IPR013525">
    <property type="entry name" value="ABC2_TM"/>
</dbReference>
<evidence type="ECO:0000256" key="3">
    <source>
        <dbReference type="ARBA" id="ARBA00022692"/>
    </source>
</evidence>
<feature type="transmembrane region" description="Helical" evidence="8">
    <location>
        <begin position="829"/>
        <end position="849"/>
    </location>
</feature>
<dbReference type="GO" id="GO:0016491">
    <property type="term" value="F:oxidoreductase activity"/>
    <property type="evidence" value="ECO:0007669"/>
    <property type="project" value="UniProtKB-KW"/>
</dbReference>
<feature type="transmembrane region" description="Helical" evidence="8">
    <location>
        <begin position="1237"/>
        <end position="1259"/>
    </location>
</feature>
<dbReference type="PANTHER" id="PTHR11709">
    <property type="entry name" value="MULTI-COPPER OXIDASE"/>
    <property type="match status" value="1"/>
</dbReference>
<dbReference type="GO" id="GO:0140359">
    <property type="term" value="F:ABC-type transporter activity"/>
    <property type="evidence" value="ECO:0007669"/>
    <property type="project" value="InterPro"/>
</dbReference>
<dbReference type="PANTHER" id="PTHR11709:SF511">
    <property type="entry name" value="LACCASE"/>
    <property type="match status" value="1"/>
</dbReference>
<feature type="domain" description="Plastocyanin-like" evidence="9">
    <location>
        <begin position="233"/>
        <end position="333"/>
    </location>
</feature>
<evidence type="ECO:0000256" key="2">
    <source>
        <dbReference type="ARBA" id="ARBA00010609"/>
    </source>
</evidence>
<name>A0AAD3D7Z9_9STRA</name>
<sequence length="1394" mass="156686">MSSGQPTTRQFTFDIKTSYVPLLKSLKNITTAVYNTWPAFDKHLPNYATIASTHADLLGDKGVLMSQPIHVVEGDILEVTLINHLDSTGLSIHWHGFEMLNSLEYDGVVGITQCALAPQETMVYKFQVDETPGTYWYHTHSGALGVNAKNEIKAPLIVHPRSAKNEALVNELKGDTIAEQGSFDALNFYNNERLLFFSDGFLISESHKQLKKTGGLNPPVSKNDDGFTVGSFPYHYGTCNGKLREVIPVEAGHRYKLRLLNGGNLYGFRISIDGLPMTIIAADSEPVVPYEVDEVILHSAERFDVEIDIPLDMANTNVWIRADTLESKEQGYQNGVRAILHVVPPGEFTSNNSTTESVVLLGSPVDIPDPTEDIVSSDVSFLQRKTMNCFSRSEIQQAKKHGACLPITELVASKEFDFNATEATEATEESSLHPEFTEFHTVDFDFTPPPYFAHFVRVDDGLYFQHVNPMSTHFLQPGLKVHENTAMLHVSSFSSVLIVWRNKSLMDHPIHLHGYKMEVLDFYIPQRELHCSRAACELPTFYDSEEQLQELDARVRNGVMKDTFILPAGGAAVTRIQTLQPAVWFAHCHLESHREDGMALIVNVGNYTAPEDSSWLPDDFPSCDHPFLEGYHDEPACTCYQNKDAVLDLGLTKDYRCSRDYLCSHVDSEVSQLASYKPSGVSMRSQYRIPNYGLTLVFLAIILFLSFSVIQFKHYIKNHSAKTSETMMQHSRQSLMMRLKMLTTIAGKKGISHLASNETTQQYFSTLDFWTQLQLLTASQFKAYRPGSLNLWRIFEVLTLATLVGLLFYDVGNKESSESLAQKSGLLFFSVTLWTFTRMYPAVGSTSIWRNLAIDFSKSFEDKNVKMKYVFILWLARVIVVFVCESWLPLIHVLVAYPMAGMFGRIDSCLKISMFLMMNNLCYISIGSFLGAITSNVSIGMIVSTLVSQTSLLAAGFYTTLPPVINLLRYISPVTYTYTGILKSSFRTTDTFKCMRGGQSDVGANQCYIEQSVGIDILKRRGINVATFNDPYTESIWMEVMILFGLYVLLNGAVLAILLFKIHRRKKGDADMIDEDDRRIARVVNSEMPVDTRLSSSWANASVALERENQLDLAFLADATKYDDDQSNASPLNLFLDRESIRSNPEINEKEEVRVEMKQASRGLADDLSVVTYTYTGILKTAFRTTDTFKCMRGGRSDIGANQCYIEQSMGIDILKRRGINVATFNDPSTSSVLTEALVLCSLYIVLNIAVLAILAFSIRRRKEGDEDMIDDEDKEFAHSSNMQSMRMSTMGQGSSRIRTSSLAHSVSVGLQKANHLDMSFVLDTMRTIEGFNASQRTSGRNEKLSNRQNDFEAVVEEDEMEWDNDDRLIIDSNEMGTMDFLPEKKNVSFINNI</sequence>
<dbReference type="Pfam" id="PF07731">
    <property type="entry name" value="Cu-oxidase_2"/>
    <property type="match status" value="1"/>
</dbReference>
<dbReference type="InterPro" id="IPR045087">
    <property type="entry name" value="Cu-oxidase_fam"/>
</dbReference>
<comment type="similarity">
    <text evidence="2">Belongs to the multicopper oxidase family.</text>
</comment>
<keyword evidence="4" id="KW-0479">Metal-binding</keyword>
<dbReference type="GO" id="GO:0005507">
    <property type="term" value="F:copper ion binding"/>
    <property type="evidence" value="ECO:0007669"/>
    <property type="project" value="InterPro"/>
</dbReference>
<dbReference type="SUPFAM" id="SSF49503">
    <property type="entry name" value="Cupredoxins"/>
    <property type="match status" value="3"/>
</dbReference>
<dbReference type="InterPro" id="IPR002355">
    <property type="entry name" value="Cu_oxidase_Cu_BS"/>
</dbReference>
<dbReference type="Pfam" id="PF07732">
    <property type="entry name" value="Cu-oxidase_3"/>
    <property type="match status" value="1"/>
</dbReference>
<evidence type="ECO:0000313" key="14">
    <source>
        <dbReference type="Proteomes" id="UP001054902"/>
    </source>
</evidence>
<accession>A0AAD3D7Z9</accession>
<feature type="domain" description="ABC-2 type transporter transmembrane" evidence="10">
    <location>
        <begin position="771"/>
        <end position="984"/>
    </location>
</feature>
<comment type="caution">
    <text evidence="13">The sequence shown here is derived from an EMBL/GenBank/DDBJ whole genome shotgun (WGS) entry which is preliminary data.</text>
</comment>
<dbReference type="Gene3D" id="2.60.40.420">
    <property type="entry name" value="Cupredoxins - blue copper proteins"/>
    <property type="match status" value="3"/>
</dbReference>
<keyword evidence="5 8" id="KW-1133">Transmembrane helix</keyword>
<feature type="transmembrane region" description="Helical" evidence="8">
    <location>
        <begin position="912"/>
        <end position="932"/>
    </location>
</feature>
<evidence type="ECO:0000313" key="13">
    <source>
        <dbReference type="EMBL" id="GFH59531.1"/>
    </source>
</evidence>
<keyword evidence="14" id="KW-1185">Reference proteome</keyword>
<feature type="domain" description="Plastocyanin-like" evidence="12">
    <location>
        <begin position="61"/>
        <end position="161"/>
    </location>
</feature>
<proteinExistence type="inferred from homology"/>